<dbReference type="OrthoDB" id="190089at2157"/>
<organism evidence="1 2">
    <name type="scientific">Halogranum gelatinilyticum</name>
    <dbReference type="NCBI Taxonomy" id="660521"/>
    <lineage>
        <taxon>Archaea</taxon>
        <taxon>Methanobacteriati</taxon>
        <taxon>Methanobacteriota</taxon>
        <taxon>Stenosarchaea group</taxon>
        <taxon>Halobacteria</taxon>
        <taxon>Halobacteriales</taxon>
        <taxon>Haloferacaceae</taxon>
    </lineage>
</organism>
<evidence type="ECO:0000313" key="2">
    <source>
        <dbReference type="Proteomes" id="UP000199451"/>
    </source>
</evidence>
<dbReference type="EMBL" id="FNHL01000008">
    <property type="protein sequence ID" value="SDN22695.1"/>
    <property type="molecule type" value="Genomic_DNA"/>
</dbReference>
<dbReference type="RefSeq" id="WP_089699899.1">
    <property type="nucleotide sequence ID" value="NZ_FNHL01000008.1"/>
</dbReference>
<protein>
    <recommendedName>
        <fullName evidence="3">Small CPxCG-related zinc finger protein</fullName>
    </recommendedName>
</protein>
<dbReference type="Proteomes" id="UP000199451">
    <property type="component" value="Unassembled WGS sequence"/>
</dbReference>
<dbReference type="AlphaFoldDB" id="A0A1G9ZNK0"/>
<proteinExistence type="predicted"/>
<dbReference type="STRING" id="660521.SAMN04487949_3692"/>
<accession>A0A1G9ZNK0</accession>
<keyword evidence="2" id="KW-1185">Reference proteome</keyword>
<sequence length="62" mass="6387">MVHCPECQTSLETIDDIEFVEMDARTGFIRASKRFYTSNCAACGATIGSGVAGAKANGGGAV</sequence>
<reference evidence="2" key="1">
    <citation type="submission" date="2016-10" db="EMBL/GenBank/DDBJ databases">
        <authorList>
            <person name="Varghese N."/>
            <person name="Submissions S."/>
        </authorList>
    </citation>
    <scope>NUCLEOTIDE SEQUENCE [LARGE SCALE GENOMIC DNA]</scope>
    <source>
        <strain evidence="2">CGMCC 1.10119</strain>
    </source>
</reference>
<gene>
    <name evidence="1" type="ORF">SAMN04487949_3692</name>
</gene>
<evidence type="ECO:0000313" key="1">
    <source>
        <dbReference type="EMBL" id="SDN22695.1"/>
    </source>
</evidence>
<evidence type="ECO:0008006" key="3">
    <source>
        <dbReference type="Google" id="ProtNLM"/>
    </source>
</evidence>
<name>A0A1G9ZNK0_9EURY</name>